<protein>
    <recommendedName>
        <fullName evidence="1">undecaprenyl-diphosphate phosphatase</fullName>
        <ecNumber evidence="1">3.6.1.27</ecNumber>
    </recommendedName>
    <alternativeName>
        <fullName evidence="2">Undecaprenyl pyrophosphate phosphatase</fullName>
    </alternativeName>
</protein>
<feature type="transmembrane region" description="Helical" evidence="4">
    <location>
        <begin position="270"/>
        <end position="289"/>
    </location>
</feature>
<evidence type="ECO:0000259" key="5">
    <source>
        <dbReference type="SMART" id="SM00014"/>
    </source>
</evidence>
<dbReference type="SUPFAM" id="SSF48317">
    <property type="entry name" value="Acid phosphatase/Vanadium-dependent haloperoxidase"/>
    <property type="match status" value="1"/>
</dbReference>
<dbReference type="AlphaFoldDB" id="A0A1H3NPP6"/>
<dbReference type="Proteomes" id="UP000199035">
    <property type="component" value="Unassembled WGS sequence"/>
</dbReference>
<keyword evidence="7" id="KW-1185">Reference proteome</keyword>
<evidence type="ECO:0000256" key="1">
    <source>
        <dbReference type="ARBA" id="ARBA00012374"/>
    </source>
</evidence>
<dbReference type="CDD" id="cd03392">
    <property type="entry name" value="PAP2_like_2"/>
    <property type="match status" value="1"/>
</dbReference>
<feature type="transmembrane region" description="Helical" evidence="4">
    <location>
        <begin position="12"/>
        <end position="33"/>
    </location>
</feature>
<dbReference type="InterPro" id="IPR036938">
    <property type="entry name" value="PAP2/HPO_sf"/>
</dbReference>
<feature type="transmembrane region" description="Helical" evidence="4">
    <location>
        <begin position="301"/>
        <end position="322"/>
    </location>
</feature>
<reference evidence="7" key="1">
    <citation type="submission" date="2016-10" db="EMBL/GenBank/DDBJ databases">
        <authorList>
            <person name="Varghese N."/>
            <person name="Submissions S."/>
        </authorList>
    </citation>
    <scope>NUCLEOTIDE SEQUENCE [LARGE SCALE GENOMIC DNA]</scope>
    <source>
        <strain evidence="7">ANC 5109</strain>
    </source>
</reference>
<dbReference type="RefSeq" id="WP_004827121.1">
    <property type="nucleotide sequence ID" value="NZ_FNPK01000056.1"/>
</dbReference>
<accession>A0A1H3NPP6</accession>
<comment type="catalytic activity">
    <reaction evidence="3">
        <text>di-trans,octa-cis-undecaprenyl diphosphate + H2O = di-trans,octa-cis-undecaprenyl phosphate + phosphate + H(+)</text>
        <dbReference type="Rhea" id="RHEA:28094"/>
        <dbReference type="ChEBI" id="CHEBI:15377"/>
        <dbReference type="ChEBI" id="CHEBI:15378"/>
        <dbReference type="ChEBI" id="CHEBI:43474"/>
        <dbReference type="ChEBI" id="CHEBI:58405"/>
        <dbReference type="ChEBI" id="CHEBI:60392"/>
        <dbReference type="EC" id="3.6.1.27"/>
    </reaction>
</comment>
<feature type="transmembrane region" description="Helical" evidence="4">
    <location>
        <begin position="240"/>
        <end position="258"/>
    </location>
</feature>
<keyword evidence="4" id="KW-0472">Membrane</keyword>
<feature type="transmembrane region" description="Helical" evidence="4">
    <location>
        <begin position="170"/>
        <end position="191"/>
    </location>
</feature>
<dbReference type="PANTHER" id="PTHR14969:SF13">
    <property type="entry name" value="AT30094P"/>
    <property type="match status" value="1"/>
</dbReference>
<dbReference type="SMART" id="SM00014">
    <property type="entry name" value="acidPPc"/>
    <property type="match status" value="1"/>
</dbReference>
<keyword evidence="4" id="KW-1133">Transmembrane helix</keyword>
<dbReference type="GO" id="GO:0050380">
    <property type="term" value="F:undecaprenyl-diphosphatase activity"/>
    <property type="evidence" value="ECO:0007669"/>
    <property type="project" value="UniProtKB-EC"/>
</dbReference>
<organism evidence="6 7">
    <name type="scientific">Acinetobacter kyonggiensis</name>
    <dbReference type="NCBI Taxonomy" id="595670"/>
    <lineage>
        <taxon>Bacteria</taxon>
        <taxon>Pseudomonadati</taxon>
        <taxon>Pseudomonadota</taxon>
        <taxon>Gammaproteobacteria</taxon>
        <taxon>Moraxellales</taxon>
        <taxon>Moraxellaceae</taxon>
        <taxon>Acinetobacter</taxon>
    </lineage>
</organism>
<feature type="transmembrane region" description="Helical" evidence="4">
    <location>
        <begin position="137"/>
        <end position="163"/>
    </location>
</feature>
<proteinExistence type="predicted"/>
<evidence type="ECO:0000313" key="6">
    <source>
        <dbReference type="EMBL" id="SDY90650.1"/>
    </source>
</evidence>
<dbReference type="STRING" id="595670.SAMN05421643_1565"/>
<evidence type="ECO:0000256" key="2">
    <source>
        <dbReference type="ARBA" id="ARBA00032707"/>
    </source>
</evidence>
<dbReference type="PANTHER" id="PTHR14969">
    <property type="entry name" value="SPHINGOSINE-1-PHOSPHATE PHOSPHOHYDROLASE"/>
    <property type="match status" value="1"/>
</dbReference>
<dbReference type="EC" id="3.6.1.27" evidence="1"/>
<dbReference type="Gene3D" id="1.20.144.10">
    <property type="entry name" value="Phosphatidic acid phosphatase type 2/haloperoxidase"/>
    <property type="match status" value="1"/>
</dbReference>
<evidence type="ECO:0000256" key="4">
    <source>
        <dbReference type="SAM" id="Phobius"/>
    </source>
</evidence>
<feature type="domain" description="Phosphatidic acid phosphatase type 2/haloperoxidase" evidence="5">
    <location>
        <begin position="171"/>
        <end position="281"/>
    </location>
</feature>
<feature type="transmembrane region" description="Helical" evidence="4">
    <location>
        <begin position="211"/>
        <end position="228"/>
    </location>
</feature>
<dbReference type="EMBL" id="FNPK01000056">
    <property type="protein sequence ID" value="SDY90650.1"/>
    <property type="molecule type" value="Genomic_DNA"/>
</dbReference>
<name>A0A1H3NPP6_9GAMM</name>
<dbReference type="InterPro" id="IPR000326">
    <property type="entry name" value="PAP2/HPO"/>
</dbReference>
<evidence type="ECO:0000256" key="3">
    <source>
        <dbReference type="ARBA" id="ARBA00047594"/>
    </source>
</evidence>
<gene>
    <name evidence="6" type="ORF">SAMN05421643_1565</name>
</gene>
<sequence length="331" mass="37594">MIPLIQANQQLFILSILVFSLVILLWVLQYWIIQHGKQLFDSVVQYGGTFKQQVGKSNLFIRIKYKYPRFFGFLSKRFQLQHFYGLPLTLLFLAMGYILALFTGLVEDVVTSDSIVTMDYFVSQQMNMLHQPSVVDFFIFITSFGSTAISCLIVILVGVICWIIRQPYILIGLLVSTIGSSIFTFLSKLLFHRVRPADALLLEQSYSFPSGHATIAIALYGFLAYLAIRFSPNFIRQVRIFFTMFLFAVLLGLSRIVLNEHYLSDVLGGFLVGTLWLIVSISLTEWLSARGKIIWQIPGSAMQTYTVSLSIILVLLAALIYAEVYQFPLLA</sequence>
<evidence type="ECO:0000313" key="7">
    <source>
        <dbReference type="Proteomes" id="UP000199035"/>
    </source>
</evidence>
<feature type="transmembrane region" description="Helical" evidence="4">
    <location>
        <begin position="83"/>
        <end position="106"/>
    </location>
</feature>
<dbReference type="Pfam" id="PF01569">
    <property type="entry name" value="PAP2"/>
    <property type="match status" value="1"/>
</dbReference>
<keyword evidence="4" id="KW-0812">Transmembrane</keyword>